<keyword evidence="2" id="KW-1185">Reference proteome</keyword>
<evidence type="ECO:0000313" key="1">
    <source>
        <dbReference type="EMBL" id="MBB4957992.1"/>
    </source>
</evidence>
<gene>
    <name evidence="1" type="ORF">FHR38_001725</name>
</gene>
<dbReference type="SUPFAM" id="SSF56801">
    <property type="entry name" value="Acetyl-CoA synthetase-like"/>
    <property type="match status" value="1"/>
</dbReference>
<comment type="caution">
    <text evidence="1">The sequence shown here is derived from an EMBL/GenBank/DDBJ whole genome shotgun (WGS) entry which is preliminary data.</text>
</comment>
<dbReference type="NCBIfam" id="TIGR03089">
    <property type="entry name" value="TIGR03089 family protein"/>
    <property type="match status" value="1"/>
</dbReference>
<sequence>MADNIARMLAAAIAPDPARPLLTWYDDATGDRTELSGATLDNWVAKTANLLVDSAGLAPGDLVGVSLPPHWQSAAVLLGSWSAGAEVTAVPGTPVEVLFAAADRIDPVAGEPATNQIDAVAGSPATNQIDAVAGWPAGERYALALAPLAAPLRTVPAGFTDYVVEVRGHGDHFTPYPAGGPQDAELCARATERASALGIATGDRVLVDAARHPDPVDWLLAPLAVGASVVLCGHLDPARLADRLATERVTVDLSRAG</sequence>
<protein>
    <submittedName>
        <fullName evidence="1">Uncharacterized protein (TIGR03089 family)</fullName>
    </submittedName>
</protein>
<evidence type="ECO:0000313" key="2">
    <source>
        <dbReference type="Proteomes" id="UP000578819"/>
    </source>
</evidence>
<dbReference type="Proteomes" id="UP000578819">
    <property type="component" value="Unassembled WGS sequence"/>
</dbReference>
<organism evidence="1 2">
    <name type="scientific">Micromonospora polyrhachis</name>
    <dbReference type="NCBI Taxonomy" id="1282883"/>
    <lineage>
        <taxon>Bacteria</taxon>
        <taxon>Bacillati</taxon>
        <taxon>Actinomycetota</taxon>
        <taxon>Actinomycetes</taxon>
        <taxon>Micromonosporales</taxon>
        <taxon>Micromonosporaceae</taxon>
        <taxon>Micromonospora</taxon>
    </lineage>
</organism>
<dbReference type="RefSeq" id="WP_184534155.1">
    <property type="nucleotide sequence ID" value="NZ_JACHJW010000001.1"/>
</dbReference>
<dbReference type="EMBL" id="JACHJW010000001">
    <property type="protein sequence ID" value="MBB4957992.1"/>
    <property type="molecule type" value="Genomic_DNA"/>
</dbReference>
<accession>A0A7W7WNU0</accession>
<name>A0A7W7WNU0_9ACTN</name>
<dbReference type="InterPro" id="IPR017523">
    <property type="entry name" value="Rv3268"/>
</dbReference>
<dbReference type="InterPro" id="IPR042099">
    <property type="entry name" value="ANL_N_sf"/>
</dbReference>
<proteinExistence type="predicted"/>
<dbReference type="AlphaFoldDB" id="A0A7W7WNU0"/>
<reference evidence="1 2" key="1">
    <citation type="submission" date="2020-08" db="EMBL/GenBank/DDBJ databases">
        <title>Sequencing the genomes of 1000 actinobacteria strains.</title>
        <authorList>
            <person name="Klenk H.-P."/>
        </authorList>
    </citation>
    <scope>NUCLEOTIDE SEQUENCE [LARGE SCALE GENOMIC DNA]</scope>
    <source>
        <strain evidence="1 2">DSM 45886</strain>
    </source>
</reference>
<dbReference type="Gene3D" id="3.40.50.12780">
    <property type="entry name" value="N-terminal domain of ligase-like"/>
    <property type="match status" value="1"/>
</dbReference>